<dbReference type="SUPFAM" id="SSF52058">
    <property type="entry name" value="L domain-like"/>
    <property type="match status" value="1"/>
</dbReference>
<reference evidence="6" key="3">
    <citation type="journal article" date="2017" name="Nature">
        <title>Genome sequence of the progenitor of the wheat D genome Aegilops tauschii.</title>
        <authorList>
            <person name="Luo M.C."/>
            <person name="Gu Y.Q."/>
            <person name="Puiu D."/>
            <person name="Wang H."/>
            <person name="Twardziok S.O."/>
            <person name="Deal K.R."/>
            <person name="Huo N."/>
            <person name="Zhu T."/>
            <person name="Wang L."/>
            <person name="Wang Y."/>
            <person name="McGuire P.E."/>
            <person name="Liu S."/>
            <person name="Long H."/>
            <person name="Ramasamy R.K."/>
            <person name="Rodriguez J.C."/>
            <person name="Van S.L."/>
            <person name="Yuan L."/>
            <person name="Wang Z."/>
            <person name="Xia Z."/>
            <person name="Xiao L."/>
            <person name="Anderson O.D."/>
            <person name="Ouyang S."/>
            <person name="Liang Y."/>
            <person name="Zimin A.V."/>
            <person name="Pertea G."/>
            <person name="Qi P."/>
            <person name="Bennetzen J.L."/>
            <person name="Dai X."/>
            <person name="Dawson M.W."/>
            <person name="Muller H.G."/>
            <person name="Kugler K."/>
            <person name="Rivarola-Duarte L."/>
            <person name="Spannagl M."/>
            <person name="Mayer K.F.X."/>
            <person name="Lu F.H."/>
            <person name="Bevan M.W."/>
            <person name="Leroy P."/>
            <person name="Li P."/>
            <person name="You F.M."/>
            <person name="Sun Q."/>
            <person name="Liu Z."/>
            <person name="Lyons E."/>
            <person name="Wicker T."/>
            <person name="Salzberg S.L."/>
            <person name="Devos K.M."/>
            <person name="Dvorak J."/>
        </authorList>
    </citation>
    <scope>NUCLEOTIDE SEQUENCE [LARGE SCALE GENOMIC DNA]</scope>
    <source>
        <strain evidence="6">cv. AL8/78</strain>
    </source>
</reference>
<reference evidence="6" key="5">
    <citation type="journal article" date="2021" name="G3 (Bethesda)">
        <title>Aegilops tauschii genome assembly Aet v5.0 features greater sequence contiguity and improved annotation.</title>
        <authorList>
            <person name="Wang L."/>
            <person name="Zhu T."/>
            <person name="Rodriguez J.C."/>
            <person name="Deal K.R."/>
            <person name="Dubcovsky J."/>
            <person name="McGuire P.E."/>
            <person name="Lux T."/>
            <person name="Spannagl M."/>
            <person name="Mayer K.F.X."/>
            <person name="Baldrich P."/>
            <person name="Meyers B.C."/>
            <person name="Huo N."/>
            <person name="Gu Y.Q."/>
            <person name="Zhou H."/>
            <person name="Devos K.M."/>
            <person name="Bennetzen J.L."/>
            <person name="Unver T."/>
            <person name="Budak H."/>
            <person name="Gulick P.J."/>
            <person name="Galiba G."/>
            <person name="Kalapos B."/>
            <person name="Nelson D.R."/>
            <person name="Li P."/>
            <person name="You F.M."/>
            <person name="Luo M.C."/>
            <person name="Dvorak J."/>
        </authorList>
    </citation>
    <scope>NUCLEOTIDE SEQUENCE [LARGE SCALE GENOMIC DNA]</scope>
    <source>
        <strain evidence="6">cv. AL8/78</strain>
    </source>
</reference>
<dbReference type="Pfam" id="PF13855">
    <property type="entry name" value="LRR_8"/>
    <property type="match status" value="1"/>
</dbReference>
<dbReference type="InterPro" id="IPR001611">
    <property type="entry name" value="Leu-rich_rpt"/>
</dbReference>
<evidence type="ECO:0000256" key="3">
    <source>
        <dbReference type="ARBA" id="ARBA00022737"/>
    </source>
</evidence>
<name>A0A453GKV9_AEGTS</name>
<keyword evidence="1" id="KW-0433">Leucine-rich repeat</keyword>
<dbReference type="InterPro" id="IPR013210">
    <property type="entry name" value="LRR_N_plant-typ"/>
</dbReference>
<organism evidence="6 7">
    <name type="scientific">Aegilops tauschii subsp. strangulata</name>
    <name type="common">Goatgrass</name>
    <dbReference type="NCBI Taxonomy" id="200361"/>
    <lineage>
        <taxon>Eukaryota</taxon>
        <taxon>Viridiplantae</taxon>
        <taxon>Streptophyta</taxon>
        <taxon>Embryophyta</taxon>
        <taxon>Tracheophyta</taxon>
        <taxon>Spermatophyta</taxon>
        <taxon>Magnoliopsida</taxon>
        <taxon>Liliopsida</taxon>
        <taxon>Poales</taxon>
        <taxon>Poaceae</taxon>
        <taxon>BOP clade</taxon>
        <taxon>Pooideae</taxon>
        <taxon>Triticodae</taxon>
        <taxon>Triticeae</taxon>
        <taxon>Triticinae</taxon>
        <taxon>Aegilops</taxon>
    </lineage>
</organism>
<evidence type="ECO:0000256" key="4">
    <source>
        <dbReference type="SAM" id="SignalP"/>
    </source>
</evidence>
<keyword evidence="7" id="KW-1185">Reference proteome</keyword>
<dbReference type="PANTHER" id="PTHR47988">
    <property type="entry name" value="SOMATIC EMBRYOGENESIS RECEPTOR KINASE 1"/>
    <property type="match status" value="1"/>
</dbReference>
<evidence type="ECO:0000256" key="1">
    <source>
        <dbReference type="ARBA" id="ARBA00022614"/>
    </source>
</evidence>
<feature type="domain" description="Leucine-rich repeat-containing N-terminal plant-type" evidence="5">
    <location>
        <begin position="37"/>
        <end position="76"/>
    </location>
</feature>
<evidence type="ECO:0000259" key="5">
    <source>
        <dbReference type="Pfam" id="PF08263"/>
    </source>
</evidence>
<accession>A0A453GKV9</accession>
<dbReference type="Gramene" id="AET3Gv21094400.1">
    <property type="protein sequence ID" value="AET3Gv21094400.1"/>
    <property type="gene ID" value="AET3Gv21094400"/>
</dbReference>
<dbReference type="EnsemblPlants" id="AET3Gv21094400.1">
    <property type="protein sequence ID" value="AET3Gv21094400.1"/>
    <property type="gene ID" value="AET3Gv21094400"/>
</dbReference>
<dbReference type="Gene3D" id="3.80.10.10">
    <property type="entry name" value="Ribonuclease Inhibitor"/>
    <property type="match status" value="1"/>
</dbReference>
<dbReference type="AlphaFoldDB" id="A0A453GKV9"/>
<reference evidence="7" key="2">
    <citation type="journal article" date="2017" name="Nat. Plants">
        <title>The Aegilops tauschii genome reveals multiple impacts of transposons.</title>
        <authorList>
            <person name="Zhao G."/>
            <person name="Zou C."/>
            <person name="Li K."/>
            <person name="Wang K."/>
            <person name="Li T."/>
            <person name="Gao L."/>
            <person name="Zhang X."/>
            <person name="Wang H."/>
            <person name="Yang Z."/>
            <person name="Liu X."/>
            <person name="Jiang W."/>
            <person name="Mao L."/>
            <person name="Kong X."/>
            <person name="Jiao Y."/>
            <person name="Jia J."/>
        </authorList>
    </citation>
    <scope>NUCLEOTIDE SEQUENCE [LARGE SCALE GENOMIC DNA]</scope>
    <source>
        <strain evidence="7">cv. AL8/78</strain>
    </source>
</reference>
<protein>
    <recommendedName>
        <fullName evidence="5">Leucine-rich repeat-containing N-terminal plant-type domain-containing protein</fullName>
    </recommendedName>
</protein>
<keyword evidence="3" id="KW-0677">Repeat</keyword>
<sequence>YPTQHTSGFLLPAMAALTGAALLLASLLALAAITSGNTEGDILYSQRQAWKDPNNVLQSWDPTLVNPCTWYHVTCNNVNSVIRVDLGNAGLSGALVPGLGRMVNLQYLELFGNNISGPIPATLGNLTRLVSLDLYDNRLTGAIPASLGNIETLRFLRLHGNKLAGGIPASLGRLKKLQALELQENMLSGTVPREVLSLVLVGDLTELNVAKNSLAGTVKSSKPRVATVIQDTLKTTRLHAEQH</sequence>
<dbReference type="Proteomes" id="UP000015105">
    <property type="component" value="Chromosome 3D"/>
</dbReference>
<evidence type="ECO:0000256" key="2">
    <source>
        <dbReference type="ARBA" id="ARBA00022729"/>
    </source>
</evidence>
<evidence type="ECO:0000313" key="7">
    <source>
        <dbReference type="Proteomes" id="UP000015105"/>
    </source>
</evidence>
<dbReference type="STRING" id="200361.A0A453GKV9"/>
<evidence type="ECO:0000313" key="6">
    <source>
        <dbReference type="EnsemblPlants" id="AET3Gv21094400.1"/>
    </source>
</evidence>
<reference evidence="6" key="4">
    <citation type="submission" date="2019-03" db="UniProtKB">
        <authorList>
            <consortium name="EnsemblPlants"/>
        </authorList>
    </citation>
    <scope>IDENTIFICATION</scope>
</reference>
<reference evidence="7" key="1">
    <citation type="journal article" date="2014" name="Science">
        <title>Ancient hybridizations among the ancestral genomes of bread wheat.</title>
        <authorList>
            <consortium name="International Wheat Genome Sequencing Consortium,"/>
            <person name="Marcussen T."/>
            <person name="Sandve S.R."/>
            <person name="Heier L."/>
            <person name="Spannagl M."/>
            <person name="Pfeifer M."/>
            <person name="Jakobsen K.S."/>
            <person name="Wulff B.B."/>
            <person name="Steuernagel B."/>
            <person name="Mayer K.F."/>
            <person name="Olsen O.A."/>
        </authorList>
    </citation>
    <scope>NUCLEOTIDE SEQUENCE [LARGE SCALE GENOMIC DNA]</scope>
    <source>
        <strain evidence="7">cv. AL8/78</strain>
    </source>
</reference>
<dbReference type="Pfam" id="PF08263">
    <property type="entry name" value="LRRNT_2"/>
    <property type="match status" value="1"/>
</dbReference>
<proteinExistence type="predicted"/>
<dbReference type="FunFam" id="3.80.10.10:FF:000024">
    <property type="entry name" value="Somatic embryogenesis receptor kinase 1"/>
    <property type="match status" value="1"/>
</dbReference>
<dbReference type="InterPro" id="IPR032675">
    <property type="entry name" value="LRR_dom_sf"/>
</dbReference>
<feature type="signal peptide" evidence="4">
    <location>
        <begin position="1"/>
        <end position="36"/>
    </location>
</feature>
<feature type="chain" id="PRO_5019182935" description="Leucine-rich repeat-containing N-terminal plant-type domain-containing protein" evidence="4">
    <location>
        <begin position="37"/>
        <end position="243"/>
    </location>
</feature>
<keyword evidence="2 4" id="KW-0732">Signal</keyword>